<evidence type="ECO:0000313" key="6">
    <source>
        <dbReference type="Proteomes" id="UP001590950"/>
    </source>
</evidence>
<feature type="compositionally biased region" description="Acidic residues" evidence="4">
    <location>
        <begin position="67"/>
        <end position="80"/>
    </location>
</feature>
<dbReference type="PANTHER" id="PTHR15052">
    <property type="entry name" value="RNA POLYMERASE III TRANSCRIPTION INITIATION FACTOR COMPLEX SUBUNIT"/>
    <property type="match status" value="1"/>
</dbReference>
<organism evidence="5 6">
    <name type="scientific">Stereocaulon virgatum</name>
    <dbReference type="NCBI Taxonomy" id="373712"/>
    <lineage>
        <taxon>Eukaryota</taxon>
        <taxon>Fungi</taxon>
        <taxon>Dikarya</taxon>
        <taxon>Ascomycota</taxon>
        <taxon>Pezizomycotina</taxon>
        <taxon>Lecanoromycetes</taxon>
        <taxon>OSLEUM clade</taxon>
        <taxon>Lecanoromycetidae</taxon>
        <taxon>Lecanorales</taxon>
        <taxon>Lecanorineae</taxon>
        <taxon>Stereocaulaceae</taxon>
        <taxon>Stereocaulon</taxon>
    </lineage>
</organism>
<comment type="caution">
    <text evidence="5">The sequence shown here is derived from an EMBL/GenBank/DDBJ whole genome shotgun (WGS) entry which is preliminary data.</text>
</comment>
<comment type="subcellular location">
    <subcellularLocation>
        <location evidence="1">Nucleus</location>
    </subcellularLocation>
</comment>
<reference evidence="5 6" key="1">
    <citation type="submission" date="2024-09" db="EMBL/GenBank/DDBJ databases">
        <title>Rethinking Asexuality: The Enigmatic Case of Functional Sexual Genes in Lepraria (Stereocaulaceae).</title>
        <authorList>
            <person name="Doellman M."/>
            <person name="Sun Y."/>
            <person name="Barcenas-Pena A."/>
            <person name="Lumbsch H.T."/>
            <person name="Grewe F."/>
        </authorList>
    </citation>
    <scope>NUCLEOTIDE SEQUENCE [LARGE SCALE GENOMIC DNA]</scope>
    <source>
        <strain evidence="5 6">Mercado 3170</strain>
    </source>
</reference>
<protein>
    <recommendedName>
        <fullName evidence="7">Transcription factor TFIIIC complex subunit Tfc6</fullName>
    </recommendedName>
</protein>
<keyword evidence="2" id="KW-0804">Transcription</keyword>
<feature type="region of interest" description="Disordered" evidence="4">
    <location>
        <begin position="481"/>
        <end position="500"/>
    </location>
</feature>
<dbReference type="PANTHER" id="PTHR15052:SF2">
    <property type="entry name" value="GENERAL TRANSCRIPTION FACTOR 3C POLYPEPTIDE 2"/>
    <property type="match status" value="1"/>
</dbReference>
<feature type="compositionally biased region" description="Polar residues" evidence="4">
    <location>
        <begin position="1"/>
        <end position="10"/>
    </location>
</feature>
<name>A0ABR4ALC4_9LECA</name>
<dbReference type="InterPro" id="IPR015943">
    <property type="entry name" value="WD40/YVTN_repeat-like_dom_sf"/>
</dbReference>
<dbReference type="SUPFAM" id="SSF50978">
    <property type="entry name" value="WD40 repeat-like"/>
    <property type="match status" value="1"/>
</dbReference>
<dbReference type="InterPro" id="IPR036322">
    <property type="entry name" value="WD40_repeat_dom_sf"/>
</dbReference>
<feature type="region of interest" description="Disordered" evidence="4">
    <location>
        <begin position="1"/>
        <end position="22"/>
    </location>
</feature>
<evidence type="ECO:0000256" key="2">
    <source>
        <dbReference type="ARBA" id="ARBA00023163"/>
    </source>
</evidence>
<proteinExistence type="predicted"/>
<feature type="compositionally biased region" description="Acidic residues" evidence="4">
    <location>
        <begin position="47"/>
        <end position="60"/>
    </location>
</feature>
<feature type="region of interest" description="Disordered" evidence="4">
    <location>
        <begin position="47"/>
        <end position="137"/>
    </location>
</feature>
<dbReference type="Gene3D" id="2.130.10.10">
    <property type="entry name" value="YVTN repeat-like/Quinoprotein amine dehydrogenase"/>
    <property type="match status" value="1"/>
</dbReference>
<dbReference type="EMBL" id="JBEFKJ010000004">
    <property type="protein sequence ID" value="KAL2046301.1"/>
    <property type="molecule type" value="Genomic_DNA"/>
</dbReference>
<gene>
    <name evidence="5" type="ORF">N7G274_001748</name>
</gene>
<dbReference type="Proteomes" id="UP001590950">
    <property type="component" value="Unassembled WGS sequence"/>
</dbReference>
<evidence type="ECO:0000256" key="3">
    <source>
        <dbReference type="ARBA" id="ARBA00023242"/>
    </source>
</evidence>
<dbReference type="InterPro" id="IPR052416">
    <property type="entry name" value="GTF3C_component"/>
</dbReference>
<keyword evidence="3" id="KW-0539">Nucleus</keyword>
<evidence type="ECO:0000256" key="1">
    <source>
        <dbReference type="ARBA" id="ARBA00004123"/>
    </source>
</evidence>
<evidence type="ECO:0008006" key="7">
    <source>
        <dbReference type="Google" id="ProtNLM"/>
    </source>
</evidence>
<accession>A0ABR4ALC4</accession>
<evidence type="ECO:0000313" key="5">
    <source>
        <dbReference type="EMBL" id="KAL2046301.1"/>
    </source>
</evidence>
<sequence length="744" mass="81639">MKMTNATPTRRSGRERVPNKKYTNDAFEGLAILSSDSEEEELAVLEQLQDAEDDDDEDFPEAQAVVEAEDESSLAEEELSDGSGIKTPVEEYEDAHSYASTDGEEPMSDNVAGRKGHRAQRDPNVHSRGMSENPFSSEGKYTRINLFAGQGAEDIAHVVKSRDQWAMDPTLPRRSKLCHLFSHTEEKRQMEATVGWDWYYDQGGYEFFARSQSFRLLNMEEAADYIPKPTCNSHSFLMGPYGKQKVLTLSQSQSVVLDPALSKAGLVMAWQLPEGIARRDRRRGDGWMLNVGTRVRCLDWAPNHDGGKQYLAIAVAPSKCSLGGGLSKEAPSFTPSPSTPVAIQIWAFATISAPETESSLDSERNPELRTVITSEWGSVLQLKWCPVPRTPRNQDIDGFTSASIGLLAGVWGDGYARVLDIRLDNNKIFTIWKFESAAFAARPEGTLSTCLTWLSGTDLAVGHANGVVTIYDIYPQLNPDQEPTSSSASQLETVDSSNPTKTAPKPWFNHLLHSTYILSLTSAYPTHPTLLISSASSGYIRLTSLLAPKTDFVLSPRTRTPPTSLAYHDGLLSIIGPEENSETIRVWGLRCFYATLAVAKLNGAPGPGLGVVDVGRCHASIAAGGADGSVIVTNPMRKTLGRREAGYQQIIFKHEWVRRPHPDGDDNRRHGVSRITEGYKGEKVDLDAAKKREKSKWTGGIGSSTIYEEETATTAVSWNPNLRCGGWLAVGWGSGLVRVQDVAI</sequence>
<evidence type="ECO:0000256" key="4">
    <source>
        <dbReference type="SAM" id="MobiDB-lite"/>
    </source>
</evidence>
<keyword evidence="6" id="KW-1185">Reference proteome</keyword>